<evidence type="ECO:0000259" key="3">
    <source>
        <dbReference type="Pfam" id="PF14237"/>
    </source>
</evidence>
<keyword evidence="2" id="KW-0472">Membrane</keyword>
<dbReference type="AlphaFoldDB" id="B8JBC0"/>
<protein>
    <recommendedName>
        <fullName evidence="3">GYF domain-containing protein</fullName>
    </recommendedName>
</protein>
<keyword evidence="2" id="KW-1133">Transmembrane helix</keyword>
<accession>B8JBC0</accession>
<dbReference type="KEGG" id="acp:A2cp1_2409"/>
<feature type="compositionally biased region" description="Gly residues" evidence="1">
    <location>
        <begin position="166"/>
        <end position="184"/>
    </location>
</feature>
<evidence type="ECO:0000313" key="5">
    <source>
        <dbReference type="Proteomes" id="UP000007089"/>
    </source>
</evidence>
<dbReference type="HOGENOM" id="CLU_911251_0_0_7"/>
<dbReference type="InterPro" id="IPR025640">
    <property type="entry name" value="GYF_2"/>
</dbReference>
<dbReference type="RefSeq" id="WP_012633553.1">
    <property type="nucleotide sequence ID" value="NC_011891.1"/>
</dbReference>
<dbReference type="InterPro" id="IPR049806">
    <property type="entry name" value="MasK-like_C"/>
</dbReference>
<feature type="transmembrane region" description="Helical" evidence="2">
    <location>
        <begin position="101"/>
        <end position="123"/>
    </location>
</feature>
<gene>
    <name evidence="4" type="ordered locus">A2cp1_2409</name>
</gene>
<feature type="region of interest" description="Disordered" evidence="1">
    <location>
        <begin position="156"/>
        <end position="207"/>
    </location>
</feature>
<organism evidence="4 5">
    <name type="scientific">Anaeromyxobacter dehalogenans (strain ATCC BAA-258 / DSM 21875 / 2CP-1)</name>
    <dbReference type="NCBI Taxonomy" id="455488"/>
    <lineage>
        <taxon>Bacteria</taxon>
        <taxon>Pseudomonadati</taxon>
        <taxon>Myxococcota</taxon>
        <taxon>Myxococcia</taxon>
        <taxon>Myxococcales</taxon>
        <taxon>Cystobacterineae</taxon>
        <taxon>Anaeromyxobacteraceae</taxon>
        <taxon>Anaeromyxobacter</taxon>
    </lineage>
</organism>
<dbReference type="Proteomes" id="UP000007089">
    <property type="component" value="Chromosome"/>
</dbReference>
<feature type="domain" description="GYF" evidence="3">
    <location>
        <begin position="21"/>
        <end position="67"/>
    </location>
</feature>
<reference evidence="4" key="1">
    <citation type="submission" date="2009-01" db="EMBL/GenBank/DDBJ databases">
        <title>Complete sequence of Anaeromyxobacter dehalogenans 2CP-1.</title>
        <authorList>
            <consortium name="US DOE Joint Genome Institute"/>
            <person name="Lucas S."/>
            <person name="Copeland A."/>
            <person name="Lapidus A."/>
            <person name="Glavina del Rio T."/>
            <person name="Dalin E."/>
            <person name="Tice H."/>
            <person name="Bruce D."/>
            <person name="Goodwin L."/>
            <person name="Pitluck S."/>
            <person name="Saunders E."/>
            <person name="Brettin T."/>
            <person name="Detter J.C."/>
            <person name="Han C."/>
            <person name="Larimer F."/>
            <person name="Land M."/>
            <person name="Hauser L."/>
            <person name="Kyrpides N."/>
            <person name="Ovchinnikova G."/>
            <person name="Beliaev A.S."/>
            <person name="Richardson P."/>
        </authorList>
    </citation>
    <scope>NUCLEOTIDE SEQUENCE</scope>
    <source>
        <strain evidence="4">2CP-1</strain>
    </source>
</reference>
<dbReference type="Pfam" id="PF14237">
    <property type="entry name" value="GYF_2"/>
    <property type="match status" value="1"/>
</dbReference>
<evidence type="ECO:0000256" key="1">
    <source>
        <dbReference type="SAM" id="MobiDB-lite"/>
    </source>
</evidence>
<evidence type="ECO:0000256" key="2">
    <source>
        <dbReference type="SAM" id="Phobius"/>
    </source>
</evidence>
<dbReference type="EMBL" id="CP001359">
    <property type="protein sequence ID" value="ACL65747.1"/>
    <property type="molecule type" value="Genomic_DNA"/>
</dbReference>
<proteinExistence type="predicted"/>
<evidence type="ECO:0000313" key="4">
    <source>
        <dbReference type="EMBL" id="ACL65747.1"/>
    </source>
</evidence>
<name>B8JBC0_ANAD2</name>
<sequence>MAPGTEPNPINDDPALEGGEWLFRRAGEVFGPVDSRTLAAMLYRGELEPTTPVSSGDGHWTPVGELPPFVVHAKKAQAALRVEREVTGARLLRQRRGRRKALAVAAAALLLVAGAIGGAFLMARRSAGTNPLLEDFGAGIRIASVARVGVSSRAAPDDEIEVPLDGGPGEGTPGAGPGGGGGARGALRREPGLTGRGGPAGRAASGDVSGGELVAAQFDERKIQSVVAREQRTLVPCFRAEAARSPEFRGDVPIEFAIGNDGRVAALWVDDPRFKQGALRDCLLQALHGWRFDPFPGQRPTVSLAFRIGQ</sequence>
<keyword evidence="2" id="KW-0812">Transmembrane</keyword>
<keyword evidence="5" id="KW-1185">Reference proteome</keyword>
<dbReference type="NCBIfam" id="NF033768">
    <property type="entry name" value="myxo_SS_tail"/>
    <property type="match status" value="1"/>
</dbReference>